<reference evidence="2 3" key="1">
    <citation type="submission" date="2019-10" db="EMBL/GenBank/DDBJ databases">
        <title>Draft Genome Sequence of Cytophagaceae sp. SJW1-29.</title>
        <authorList>
            <person name="Choi A."/>
        </authorList>
    </citation>
    <scope>NUCLEOTIDE SEQUENCE [LARGE SCALE GENOMIC DNA]</scope>
    <source>
        <strain evidence="2 3">SJW1-29</strain>
    </source>
</reference>
<dbReference type="Pfam" id="PF00561">
    <property type="entry name" value="Abhydrolase_1"/>
    <property type="match status" value="1"/>
</dbReference>
<gene>
    <name evidence="2" type="ORF">GBK04_27535</name>
</gene>
<dbReference type="PANTHER" id="PTHR43433:SF5">
    <property type="entry name" value="AB HYDROLASE-1 DOMAIN-CONTAINING PROTEIN"/>
    <property type="match status" value="1"/>
</dbReference>
<dbReference type="RefSeq" id="WP_152765356.1">
    <property type="nucleotide sequence ID" value="NZ_WHLY01000002.1"/>
</dbReference>
<comment type="caution">
    <text evidence="2">The sequence shown here is derived from an EMBL/GenBank/DDBJ whole genome shotgun (WGS) entry which is preliminary data.</text>
</comment>
<dbReference type="PANTHER" id="PTHR43433">
    <property type="entry name" value="HYDROLASE, ALPHA/BETA FOLD FAMILY PROTEIN"/>
    <property type="match status" value="1"/>
</dbReference>
<proteinExistence type="predicted"/>
<dbReference type="InterPro" id="IPR029058">
    <property type="entry name" value="AB_hydrolase_fold"/>
</dbReference>
<dbReference type="SUPFAM" id="SSF53474">
    <property type="entry name" value="alpha/beta-Hydrolases"/>
    <property type="match status" value="1"/>
</dbReference>
<organism evidence="2 3">
    <name type="scientific">Salmonirosea aquatica</name>
    <dbReference type="NCBI Taxonomy" id="2654236"/>
    <lineage>
        <taxon>Bacteria</taxon>
        <taxon>Pseudomonadati</taxon>
        <taxon>Bacteroidota</taxon>
        <taxon>Cytophagia</taxon>
        <taxon>Cytophagales</taxon>
        <taxon>Spirosomataceae</taxon>
        <taxon>Salmonirosea</taxon>
    </lineage>
</organism>
<dbReference type="PRINTS" id="PR00111">
    <property type="entry name" value="ABHYDROLASE"/>
</dbReference>
<keyword evidence="3" id="KW-1185">Reference proteome</keyword>
<name>A0A7C9F649_9BACT</name>
<protein>
    <submittedName>
        <fullName evidence="2">Alpha/beta fold hydrolase</fullName>
    </submittedName>
</protein>
<dbReference type="AlphaFoldDB" id="A0A7C9F649"/>
<dbReference type="EMBL" id="WHLY01000002">
    <property type="protein sequence ID" value="MPR36985.1"/>
    <property type="molecule type" value="Genomic_DNA"/>
</dbReference>
<dbReference type="InterPro" id="IPR000073">
    <property type="entry name" value="AB_hydrolase_1"/>
</dbReference>
<dbReference type="GO" id="GO:0016787">
    <property type="term" value="F:hydrolase activity"/>
    <property type="evidence" value="ECO:0007669"/>
    <property type="project" value="UniProtKB-KW"/>
</dbReference>
<accession>A0A7C9F649</accession>
<dbReference type="Proteomes" id="UP000479293">
    <property type="component" value="Unassembled WGS sequence"/>
</dbReference>
<keyword evidence="2" id="KW-0378">Hydrolase</keyword>
<sequence>MATKYAPKRATTRGKTVQINNIEMYYEEYGEGKPLVLLHGFGGCGKNWNPFTAQLSERHRLIVVDLRGHGYSTNPENKFTHRDAASDVFLLLEKLGIARFSAMGMSSGGMTLLHMATSQPKRIDSMVLISATSYFPDQARALMRRAAFGTIPQQVQEMYRECAKRGDEQIRQLISQFNALHENYEDMNFNAQSLSTITARTLLVHGDRDNFFPVEIPVSIYRSLPDAALWIIPGGDHVPIYDSTIPFTSIALRFLDGPGNK</sequence>
<dbReference type="Gene3D" id="3.40.50.1820">
    <property type="entry name" value="alpha/beta hydrolase"/>
    <property type="match status" value="1"/>
</dbReference>
<feature type="domain" description="AB hydrolase-1" evidence="1">
    <location>
        <begin position="33"/>
        <end position="173"/>
    </location>
</feature>
<dbReference type="InterPro" id="IPR050471">
    <property type="entry name" value="AB_hydrolase"/>
</dbReference>
<evidence type="ECO:0000259" key="1">
    <source>
        <dbReference type="Pfam" id="PF00561"/>
    </source>
</evidence>
<evidence type="ECO:0000313" key="2">
    <source>
        <dbReference type="EMBL" id="MPR36985.1"/>
    </source>
</evidence>
<evidence type="ECO:0000313" key="3">
    <source>
        <dbReference type="Proteomes" id="UP000479293"/>
    </source>
</evidence>